<evidence type="ECO:0000256" key="3">
    <source>
        <dbReference type="ARBA" id="ARBA00022896"/>
    </source>
</evidence>
<dbReference type="GO" id="GO:0016706">
    <property type="term" value="F:2-oxoglutarate-dependent dioxygenase activity"/>
    <property type="evidence" value="ECO:0007669"/>
    <property type="project" value="UniProtKB-ARBA"/>
</dbReference>
<organism evidence="8 9">
    <name type="scientific">Solanum bulbocastanum</name>
    <name type="common">Wild potato</name>
    <dbReference type="NCBI Taxonomy" id="147425"/>
    <lineage>
        <taxon>Eukaryota</taxon>
        <taxon>Viridiplantae</taxon>
        <taxon>Streptophyta</taxon>
        <taxon>Embryophyta</taxon>
        <taxon>Tracheophyta</taxon>
        <taxon>Spermatophyta</taxon>
        <taxon>Magnoliopsida</taxon>
        <taxon>eudicotyledons</taxon>
        <taxon>Gunneridae</taxon>
        <taxon>Pentapetalae</taxon>
        <taxon>asterids</taxon>
        <taxon>lamiids</taxon>
        <taxon>Solanales</taxon>
        <taxon>Solanaceae</taxon>
        <taxon>Solanoideae</taxon>
        <taxon>Solaneae</taxon>
        <taxon>Solanum</taxon>
    </lineage>
</organism>
<feature type="domain" description="Fe2OG dioxygenase" evidence="7">
    <location>
        <begin position="209"/>
        <end position="308"/>
    </location>
</feature>
<dbReference type="GO" id="GO:0046872">
    <property type="term" value="F:metal ion binding"/>
    <property type="evidence" value="ECO:0007669"/>
    <property type="project" value="UniProtKB-KW"/>
</dbReference>
<dbReference type="InterPro" id="IPR044861">
    <property type="entry name" value="IPNS-like_FE2OG_OXY"/>
</dbReference>
<dbReference type="GO" id="GO:0002238">
    <property type="term" value="P:response to molecule of fungal origin"/>
    <property type="evidence" value="ECO:0007669"/>
    <property type="project" value="UniProtKB-ARBA"/>
</dbReference>
<dbReference type="Pfam" id="PF03171">
    <property type="entry name" value="2OG-FeII_Oxy"/>
    <property type="match status" value="1"/>
</dbReference>
<dbReference type="InterPro" id="IPR026992">
    <property type="entry name" value="DIOX_N"/>
</dbReference>
<reference evidence="8 9" key="1">
    <citation type="submission" date="2024-02" db="EMBL/GenBank/DDBJ databases">
        <title>de novo genome assembly of Solanum bulbocastanum strain 11H21.</title>
        <authorList>
            <person name="Hosaka A.J."/>
        </authorList>
    </citation>
    <scope>NUCLEOTIDE SEQUENCE [LARGE SCALE GENOMIC DNA]</scope>
    <source>
        <tissue evidence="8">Young leaves</tissue>
    </source>
</reference>
<dbReference type="AlphaFoldDB" id="A0AAN8TKI3"/>
<dbReference type="PROSITE" id="PS51471">
    <property type="entry name" value="FE2OG_OXY"/>
    <property type="match status" value="1"/>
</dbReference>
<comment type="caution">
    <text evidence="8">The sequence shown here is derived from an EMBL/GenBank/DDBJ whole genome shotgun (WGS) entry which is preliminary data.</text>
</comment>
<dbReference type="InterPro" id="IPR027443">
    <property type="entry name" value="IPNS-like_sf"/>
</dbReference>
<evidence type="ECO:0000256" key="6">
    <source>
        <dbReference type="RuleBase" id="RU003682"/>
    </source>
</evidence>
<dbReference type="GO" id="GO:0031418">
    <property type="term" value="F:L-ascorbic acid binding"/>
    <property type="evidence" value="ECO:0007669"/>
    <property type="project" value="UniProtKB-KW"/>
</dbReference>
<keyword evidence="3" id="KW-0847">Vitamin C</keyword>
<evidence type="ECO:0000256" key="5">
    <source>
        <dbReference type="ARBA" id="ARBA00023004"/>
    </source>
</evidence>
<evidence type="ECO:0000313" key="8">
    <source>
        <dbReference type="EMBL" id="KAK6788359.1"/>
    </source>
</evidence>
<dbReference type="Pfam" id="PF14226">
    <property type="entry name" value="DIOX_N"/>
    <property type="match status" value="1"/>
</dbReference>
<proteinExistence type="inferred from homology"/>
<evidence type="ECO:0000313" key="9">
    <source>
        <dbReference type="Proteomes" id="UP001371456"/>
    </source>
</evidence>
<keyword evidence="9" id="KW-1185">Reference proteome</keyword>
<protein>
    <recommendedName>
        <fullName evidence="7">Fe2OG dioxygenase domain-containing protein</fullName>
    </recommendedName>
</protein>
<keyword evidence="2 6" id="KW-0479">Metal-binding</keyword>
<dbReference type="EMBL" id="JBANQN010000006">
    <property type="protein sequence ID" value="KAK6788359.1"/>
    <property type="molecule type" value="Genomic_DNA"/>
</dbReference>
<dbReference type="InterPro" id="IPR005123">
    <property type="entry name" value="Oxoglu/Fe-dep_dioxygenase_dom"/>
</dbReference>
<dbReference type="FunFam" id="2.60.120.330:FF:000079">
    <property type="entry name" value="Protein SRG1"/>
    <property type="match status" value="1"/>
</dbReference>
<comment type="similarity">
    <text evidence="1 6">Belongs to the iron/ascorbate-dependent oxidoreductase family.</text>
</comment>
<accession>A0AAN8TKI3</accession>
<dbReference type="GO" id="GO:0009805">
    <property type="term" value="P:coumarin biosynthetic process"/>
    <property type="evidence" value="ECO:0007669"/>
    <property type="project" value="UniProtKB-ARBA"/>
</dbReference>
<dbReference type="InterPro" id="IPR050295">
    <property type="entry name" value="Plant_2OG-oxidoreductases"/>
</dbReference>
<sequence length="358" mass="40742">MLVQDSSSGLQKLYVQHLIDHMENNLVSCWCKNVKTLPESYIFPEDQRPGEPILPLSGSSPIIDLTIHEHDQAQQIIKASQDFGYFQVINHGISETLLEDTVDVLKEFFNMPAKEKAKYYSVDPNSKCKLYTSTTNYSSEDKHYWRDALAHHCHPLQHCLPFWPEKPTRYREVISAYSIETRKLITKISDVIGEGLGLEKGYFGGELSKVQMLLVNYYPPCPDPNLALGMHSHCDPNLFTILLQDNVHGLQIFKDGKWIAVEPIPNAFVVIIGCQLQIISNNKLKSVIHRAVTNSKETRICVGNFVIPSSDCHIEPASDLVRNTTNIPAYKPYQYKEFLHTYAINQGDFEAVLQSYKL</sequence>
<keyword evidence="4 6" id="KW-0560">Oxidoreductase</keyword>
<dbReference type="SUPFAM" id="SSF51197">
    <property type="entry name" value="Clavaminate synthase-like"/>
    <property type="match status" value="1"/>
</dbReference>
<dbReference type="Proteomes" id="UP001371456">
    <property type="component" value="Unassembled WGS sequence"/>
</dbReference>
<name>A0AAN8TKI3_SOLBU</name>
<evidence type="ECO:0000256" key="2">
    <source>
        <dbReference type="ARBA" id="ARBA00022723"/>
    </source>
</evidence>
<dbReference type="PANTHER" id="PTHR47991">
    <property type="entry name" value="OXOGLUTARATE/IRON-DEPENDENT DIOXYGENASE"/>
    <property type="match status" value="1"/>
</dbReference>
<evidence type="ECO:0000259" key="7">
    <source>
        <dbReference type="PROSITE" id="PS51471"/>
    </source>
</evidence>
<dbReference type="Gene3D" id="2.60.120.330">
    <property type="entry name" value="B-lactam Antibiotic, Isopenicillin N Synthase, Chain"/>
    <property type="match status" value="1"/>
</dbReference>
<evidence type="ECO:0000256" key="1">
    <source>
        <dbReference type="ARBA" id="ARBA00008056"/>
    </source>
</evidence>
<keyword evidence="5 6" id="KW-0408">Iron</keyword>
<gene>
    <name evidence="8" type="ORF">RDI58_016884</name>
</gene>
<evidence type="ECO:0000256" key="4">
    <source>
        <dbReference type="ARBA" id="ARBA00023002"/>
    </source>
</evidence>